<keyword evidence="6 7" id="KW-0472">Membrane</keyword>
<feature type="transmembrane region" description="Helical" evidence="7">
    <location>
        <begin position="51"/>
        <end position="71"/>
    </location>
</feature>
<comment type="caution">
    <text evidence="8">The sequence shown here is derived from an EMBL/GenBank/DDBJ whole genome shotgun (WGS) entry which is preliminary data.</text>
</comment>
<gene>
    <name evidence="8" type="ORF">ACFO9K_23075</name>
</gene>
<evidence type="ECO:0000256" key="6">
    <source>
        <dbReference type="ARBA" id="ARBA00023136"/>
    </source>
</evidence>
<reference evidence="8 9" key="1">
    <citation type="journal article" date="2019" name="Int. J. Syst. Evol. Microbiol.">
        <title>The Global Catalogue of Microorganisms (GCM) 10K type strain sequencing project: providing services to taxonomists for standard genome sequencing and annotation.</title>
        <authorList>
            <consortium name="The Broad Institute Genomics Platform"/>
            <consortium name="The Broad Institute Genome Sequencing Center for Infectious Disease"/>
            <person name="Wu L."/>
            <person name="Ma J."/>
        </authorList>
    </citation>
    <scope>NUCLEOTIDE SEQUENCE [LARGE SCALE GENOMIC DNA]</scope>
    <source>
        <strain evidence="8 9">XZYJ18</strain>
    </source>
</reference>
<dbReference type="SUPFAM" id="SSF103473">
    <property type="entry name" value="MFS general substrate transporter"/>
    <property type="match status" value="1"/>
</dbReference>
<evidence type="ECO:0000256" key="4">
    <source>
        <dbReference type="ARBA" id="ARBA00022692"/>
    </source>
</evidence>
<evidence type="ECO:0000256" key="2">
    <source>
        <dbReference type="ARBA" id="ARBA00022448"/>
    </source>
</evidence>
<evidence type="ECO:0000256" key="3">
    <source>
        <dbReference type="ARBA" id="ARBA00022475"/>
    </source>
</evidence>
<dbReference type="PANTHER" id="PTHR23513">
    <property type="entry name" value="INTEGRAL MEMBRANE EFFLUX PROTEIN-RELATED"/>
    <property type="match status" value="1"/>
</dbReference>
<dbReference type="GO" id="GO:0005886">
    <property type="term" value="C:plasma membrane"/>
    <property type="evidence" value="ECO:0007669"/>
    <property type="project" value="UniProtKB-SubCell"/>
</dbReference>
<evidence type="ECO:0000256" key="1">
    <source>
        <dbReference type="ARBA" id="ARBA00004651"/>
    </source>
</evidence>
<dbReference type="EMBL" id="JBHSHT010000005">
    <property type="protein sequence ID" value="MFC4827129.1"/>
    <property type="molecule type" value="Genomic_DNA"/>
</dbReference>
<dbReference type="PANTHER" id="PTHR23513:SF6">
    <property type="entry name" value="MAJOR FACILITATOR SUPERFAMILY ASSOCIATED DOMAIN-CONTAINING PROTEIN"/>
    <property type="match status" value="1"/>
</dbReference>
<evidence type="ECO:0000313" key="9">
    <source>
        <dbReference type="Proteomes" id="UP001595945"/>
    </source>
</evidence>
<keyword evidence="9" id="KW-1185">Reference proteome</keyword>
<keyword evidence="5 7" id="KW-1133">Transmembrane helix</keyword>
<dbReference type="GeneID" id="73047645"/>
<dbReference type="Proteomes" id="UP001595945">
    <property type="component" value="Unassembled WGS sequence"/>
</dbReference>
<feature type="transmembrane region" description="Helical" evidence="7">
    <location>
        <begin position="326"/>
        <end position="347"/>
    </location>
</feature>
<feature type="transmembrane region" description="Helical" evidence="7">
    <location>
        <begin position="160"/>
        <end position="193"/>
    </location>
</feature>
<dbReference type="PRINTS" id="PR01988">
    <property type="entry name" value="EXPORTERBACE"/>
</dbReference>
<proteinExistence type="predicted"/>
<keyword evidence="3" id="KW-1003">Cell membrane</keyword>
<evidence type="ECO:0000313" key="8">
    <source>
        <dbReference type="EMBL" id="MFC4827129.1"/>
    </source>
</evidence>
<protein>
    <submittedName>
        <fullName evidence="8">MFS transporter</fullName>
    </submittedName>
</protein>
<feature type="transmembrane region" description="Helical" evidence="7">
    <location>
        <begin position="271"/>
        <end position="292"/>
    </location>
</feature>
<dbReference type="Gene3D" id="1.20.1250.20">
    <property type="entry name" value="MFS general substrate transporter like domains"/>
    <property type="match status" value="1"/>
</dbReference>
<sequence length="431" mass="45135">MLQKFVNSDFGGLFKNGVFMRLFFGRVVTDVGDSLYFIGSMWIVLELTGSPFYTGVAAALMRIPDIFTVFIGPLVDRWRLRRILLSTQLINGVVVLLVPLAALTGHLSVWLVLFLIPLLKFINGFVYPAQNAALPRLVEEDELTRANSLFSTSLRTVDMIANAIAGALIAIIGAVALFVVNSVTFAVAAIMFVGVTVPKTNGKDDVETEDATDNGDADEGGYLVELREGIDYVRGSALPAVLFGMMVNNLAAVAVTAILPAFADSIGGPAVYGLLVAAIGAGGLVGAASAFLVEDFPFGWVAAVAHVSSGALIFVAIAVPGVWATALLVFIATIPTGMCNVLFFSMVQSTVDNTLLGRVTSLVSGTLSMMAPAGGLLGGALGSAVGSVTALYGVSITIGLIGIYYLLHPQLNDLSPVTEINEAQLGLKQPD</sequence>
<dbReference type="InterPro" id="IPR010290">
    <property type="entry name" value="TM_effector"/>
</dbReference>
<dbReference type="AlphaFoldDB" id="A0ABD5Q9C5"/>
<name>A0ABD5Q9C5_9EURY</name>
<keyword evidence="2" id="KW-0813">Transport</keyword>
<dbReference type="InterPro" id="IPR022324">
    <property type="entry name" value="Bacilysin_exporter_BacE_put"/>
</dbReference>
<dbReference type="CDD" id="cd06173">
    <property type="entry name" value="MFS_MefA_like"/>
    <property type="match status" value="1"/>
</dbReference>
<evidence type="ECO:0000256" key="5">
    <source>
        <dbReference type="ARBA" id="ARBA00022989"/>
    </source>
</evidence>
<dbReference type="Pfam" id="PF05977">
    <property type="entry name" value="MFS_3"/>
    <property type="match status" value="1"/>
</dbReference>
<feature type="transmembrane region" description="Helical" evidence="7">
    <location>
        <begin position="298"/>
        <end position="319"/>
    </location>
</feature>
<accession>A0ABD5Q9C5</accession>
<evidence type="ECO:0000256" key="7">
    <source>
        <dbReference type="SAM" id="Phobius"/>
    </source>
</evidence>
<feature type="transmembrane region" description="Helical" evidence="7">
    <location>
        <begin position="237"/>
        <end position="259"/>
    </location>
</feature>
<feature type="transmembrane region" description="Helical" evidence="7">
    <location>
        <begin position="388"/>
        <end position="407"/>
    </location>
</feature>
<keyword evidence="4 7" id="KW-0812">Transmembrane</keyword>
<feature type="transmembrane region" description="Helical" evidence="7">
    <location>
        <begin position="23"/>
        <end position="45"/>
    </location>
</feature>
<feature type="transmembrane region" description="Helical" evidence="7">
    <location>
        <begin position="359"/>
        <end position="381"/>
    </location>
</feature>
<organism evidence="8 9">
    <name type="scientific">Halorussus aquaticus</name>
    <dbReference type="NCBI Taxonomy" id="2953748"/>
    <lineage>
        <taxon>Archaea</taxon>
        <taxon>Methanobacteriati</taxon>
        <taxon>Methanobacteriota</taxon>
        <taxon>Stenosarchaea group</taxon>
        <taxon>Halobacteria</taxon>
        <taxon>Halobacteriales</taxon>
        <taxon>Haladaptataceae</taxon>
        <taxon>Halorussus</taxon>
    </lineage>
</organism>
<comment type="subcellular location">
    <subcellularLocation>
        <location evidence="1">Cell membrane</location>
        <topology evidence="1">Multi-pass membrane protein</topology>
    </subcellularLocation>
</comment>
<dbReference type="InterPro" id="IPR036259">
    <property type="entry name" value="MFS_trans_sf"/>
</dbReference>
<dbReference type="RefSeq" id="WP_254270559.1">
    <property type="nucleotide sequence ID" value="NZ_CP100402.1"/>
</dbReference>